<evidence type="ECO:0000313" key="1">
    <source>
        <dbReference type="EMBL" id="SDZ14205.1"/>
    </source>
</evidence>
<evidence type="ECO:0000313" key="2">
    <source>
        <dbReference type="Proteomes" id="UP000198891"/>
    </source>
</evidence>
<evidence type="ECO:0008006" key="3">
    <source>
        <dbReference type="Google" id="ProtNLM"/>
    </source>
</evidence>
<accession>A0A1H3QML7</accession>
<proteinExistence type="predicted"/>
<dbReference type="Proteomes" id="UP000198891">
    <property type="component" value="Unassembled WGS sequence"/>
</dbReference>
<keyword evidence="2" id="KW-1185">Reference proteome</keyword>
<dbReference type="EMBL" id="FNPZ01000002">
    <property type="protein sequence ID" value="SDZ14205.1"/>
    <property type="molecule type" value="Genomic_DNA"/>
</dbReference>
<dbReference type="AlphaFoldDB" id="A0A1H3QML7"/>
<dbReference type="STRING" id="381665.SAMN05216554_2612"/>
<reference evidence="1 2" key="1">
    <citation type="submission" date="2016-10" db="EMBL/GenBank/DDBJ databases">
        <authorList>
            <person name="de Groot N.N."/>
        </authorList>
    </citation>
    <scope>NUCLEOTIDE SEQUENCE [LARGE SCALE GENOMIC DNA]</scope>
    <source>
        <strain evidence="1 2">CGMCC 4.3491</strain>
    </source>
</reference>
<organism evidence="1 2">
    <name type="scientific">Herbiconiux ginsengi</name>
    <dbReference type="NCBI Taxonomy" id="381665"/>
    <lineage>
        <taxon>Bacteria</taxon>
        <taxon>Bacillati</taxon>
        <taxon>Actinomycetota</taxon>
        <taxon>Actinomycetes</taxon>
        <taxon>Micrococcales</taxon>
        <taxon>Microbacteriaceae</taxon>
        <taxon>Herbiconiux</taxon>
    </lineage>
</organism>
<dbReference type="OrthoDB" id="5118185at2"/>
<gene>
    <name evidence="1" type="ORF">SAMN05216554_2612</name>
</gene>
<protein>
    <recommendedName>
        <fullName evidence="3">Asparagine synthase</fullName>
    </recommendedName>
</protein>
<sequence>MGWRRRERAPRWLATGKPVEAPEPFGPKDVEAATVDGILIARFSVVMAVKNRLIVAALRDDQRFDRERAAEIVRDVAEEVALEQELNEEHADEVIEHAEGDRGVAQHEHDYKSRDVELLAARRQVYHDVARDLRRSADDPEWVATIVEDARRAAWDDIGRELSNRLDDVERVSNVVVDDEYFRDRDERMRRLREFDLWELADQNYARRPKRGGVR</sequence>
<dbReference type="RefSeq" id="WP_092554274.1">
    <property type="nucleotide sequence ID" value="NZ_FNPZ01000002.1"/>
</dbReference>
<name>A0A1H3QML7_9MICO</name>